<gene>
    <name evidence="10" type="ORF">JYZ213_LOCUS2549</name>
</gene>
<feature type="domain" description="Guanylate cyclase" evidence="9">
    <location>
        <begin position="679"/>
        <end position="841"/>
    </location>
</feature>
<dbReference type="Pfam" id="PF07701">
    <property type="entry name" value="HNOBA"/>
    <property type="match status" value="1"/>
</dbReference>
<dbReference type="InterPro" id="IPR029787">
    <property type="entry name" value="Nucleotide_cyclase"/>
</dbReference>
<dbReference type="SUPFAM" id="SSF55073">
    <property type="entry name" value="Nucleotide cyclase"/>
    <property type="match status" value="1"/>
</dbReference>
<feature type="compositionally biased region" description="Basic residues" evidence="8">
    <location>
        <begin position="135"/>
        <end position="151"/>
    </location>
</feature>
<dbReference type="GO" id="GO:0004383">
    <property type="term" value="F:guanylate cyclase activity"/>
    <property type="evidence" value="ECO:0007669"/>
    <property type="project" value="UniProtKB-EC"/>
</dbReference>
<feature type="region of interest" description="Disordered" evidence="8">
    <location>
        <begin position="135"/>
        <end position="197"/>
    </location>
</feature>
<dbReference type="Proteomes" id="UP000663845">
    <property type="component" value="Unassembled WGS sequence"/>
</dbReference>
<feature type="compositionally biased region" description="Basic residues" evidence="8">
    <location>
        <begin position="352"/>
        <end position="393"/>
    </location>
</feature>
<dbReference type="GO" id="GO:0008074">
    <property type="term" value="C:guanylate cyclase complex, soluble"/>
    <property type="evidence" value="ECO:0007669"/>
    <property type="project" value="TreeGrafter"/>
</dbReference>
<dbReference type="InterPro" id="IPR001054">
    <property type="entry name" value="A/G_cyclase"/>
</dbReference>
<evidence type="ECO:0000259" key="9">
    <source>
        <dbReference type="PROSITE" id="PS50125"/>
    </source>
</evidence>
<dbReference type="AlphaFoldDB" id="A0A813PFH4"/>
<keyword evidence="7" id="KW-0141">cGMP biosynthesis</keyword>
<dbReference type="InterPro" id="IPR042463">
    <property type="entry name" value="HNOB_dom_associated_sf"/>
</dbReference>
<evidence type="ECO:0000256" key="8">
    <source>
        <dbReference type="SAM" id="MobiDB-lite"/>
    </source>
</evidence>
<evidence type="ECO:0000256" key="3">
    <source>
        <dbReference type="ARBA" id="ARBA00022490"/>
    </source>
</evidence>
<evidence type="ECO:0000313" key="11">
    <source>
        <dbReference type="Proteomes" id="UP000663845"/>
    </source>
</evidence>
<evidence type="ECO:0000256" key="2">
    <source>
        <dbReference type="ARBA" id="ARBA00012202"/>
    </source>
</evidence>
<dbReference type="PROSITE" id="PS50125">
    <property type="entry name" value="GUANYLATE_CYCLASE_2"/>
    <property type="match status" value="1"/>
</dbReference>
<proteinExistence type="predicted"/>
<dbReference type="EC" id="4.6.1.2" evidence="2"/>
<dbReference type="SMART" id="SM00044">
    <property type="entry name" value="CYCc"/>
    <property type="match status" value="1"/>
</dbReference>
<dbReference type="Pfam" id="PF00211">
    <property type="entry name" value="Guanylate_cyc"/>
    <property type="match status" value="1"/>
</dbReference>
<dbReference type="InterPro" id="IPR024096">
    <property type="entry name" value="NO_sig/Golgi_transp_ligand-bd"/>
</dbReference>
<keyword evidence="3" id="KW-0963">Cytoplasm</keyword>
<dbReference type="GO" id="GO:0005525">
    <property type="term" value="F:GTP binding"/>
    <property type="evidence" value="ECO:0007669"/>
    <property type="project" value="UniProtKB-KW"/>
</dbReference>
<feature type="region of interest" description="Disordered" evidence="8">
    <location>
        <begin position="321"/>
        <end position="393"/>
    </location>
</feature>
<organism evidence="10 11">
    <name type="scientific">Adineta steineri</name>
    <dbReference type="NCBI Taxonomy" id="433720"/>
    <lineage>
        <taxon>Eukaryota</taxon>
        <taxon>Metazoa</taxon>
        <taxon>Spiralia</taxon>
        <taxon>Gnathifera</taxon>
        <taxon>Rotifera</taxon>
        <taxon>Eurotatoria</taxon>
        <taxon>Bdelloidea</taxon>
        <taxon>Adinetida</taxon>
        <taxon>Adinetidae</taxon>
        <taxon>Adineta</taxon>
    </lineage>
</organism>
<evidence type="ECO:0000256" key="4">
    <source>
        <dbReference type="ARBA" id="ARBA00022741"/>
    </source>
</evidence>
<feature type="compositionally biased region" description="Basic residues" evidence="8">
    <location>
        <begin position="324"/>
        <end position="340"/>
    </location>
</feature>
<evidence type="ECO:0000256" key="1">
    <source>
        <dbReference type="ARBA" id="ARBA00004496"/>
    </source>
</evidence>
<comment type="subcellular location">
    <subcellularLocation>
        <location evidence="1">Cytoplasm</location>
    </subcellularLocation>
</comment>
<comment type="caution">
    <text evidence="10">The sequence shown here is derived from an EMBL/GenBank/DDBJ whole genome shotgun (WGS) entry which is preliminary data.</text>
</comment>
<evidence type="ECO:0000256" key="7">
    <source>
        <dbReference type="ARBA" id="ARBA00023293"/>
    </source>
</evidence>
<dbReference type="SUPFAM" id="SSF111126">
    <property type="entry name" value="Ligand-binding domain in the NO signalling and Golgi transport"/>
    <property type="match status" value="1"/>
</dbReference>
<keyword evidence="5" id="KW-0342">GTP-binding</keyword>
<dbReference type="InterPro" id="IPR011645">
    <property type="entry name" value="HNOB_dom_associated"/>
</dbReference>
<evidence type="ECO:0000313" key="10">
    <source>
        <dbReference type="EMBL" id="CAF0752084.1"/>
    </source>
</evidence>
<feature type="compositionally biased region" description="Basic and acidic residues" evidence="8">
    <location>
        <begin position="172"/>
        <end position="186"/>
    </location>
</feature>
<dbReference type="PANTHER" id="PTHR45655">
    <property type="entry name" value="GUANYLATE CYCLASE SOLUBLE SUBUNIT BETA-2"/>
    <property type="match status" value="1"/>
</dbReference>
<dbReference type="GO" id="GO:0019934">
    <property type="term" value="P:cGMP-mediated signaling"/>
    <property type="evidence" value="ECO:0007669"/>
    <property type="project" value="TreeGrafter"/>
</dbReference>
<protein>
    <recommendedName>
        <fullName evidence="2">guanylate cyclase</fullName>
        <ecNumber evidence="2">4.6.1.2</ecNumber>
    </recommendedName>
</protein>
<feature type="region of interest" description="Disordered" evidence="8">
    <location>
        <begin position="918"/>
        <end position="946"/>
    </location>
</feature>
<dbReference type="PANTHER" id="PTHR45655:SF5">
    <property type="entry name" value="SOLUBLE GUANYLATE CYCLASE 89DA-RELATED"/>
    <property type="match status" value="1"/>
</dbReference>
<dbReference type="Gene3D" id="6.10.250.780">
    <property type="match status" value="1"/>
</dbReference>
<name>A0A813PFH4_9BILA</name>
<dbReference type="GO" id="GO:0070482">
    <property type="term" value="P:response to oxygen levels"/>
    <property type="evidence" value="ECO:0007669"/>
    <property type="project" value="TreeGrafter"/>
</dbReference>
<dbReference type="Gene3D" id="3.30.70.1230">
    <property type="entry name" value="Nucleotide cyclase"/>
    <property type="match status" value="1"/>
</dbReference>
<evidence type="ECO:0000256" key="5">
    <source>
        <dbReference type="ARBA" id="ARBA00023134"/>
    </source>
</evidence>
<accession>A0A813PFH4</accession>
<dbReference type="CDD" id="cd07302">
    <property type="entry name" value="CHD"/>
    <property type="match status" value="1"/>
</dbReference>
<keyword evidence="6" id="KW-0456">Lyase</keyword>
<keyword evidence="4" id="KW-0547">Nucleotide-binding</keyword>
<dbReference type="EMBL" id="CAJNOG010000013">
    <property type="protein sequence ID" value="CAF0752084.1"/>
    <property type="molecule type" value="Genomic_DNA"/>
</dbReference>
<sequence length="974" mass="111606">MSIQYTAESALHLLEELYKAIDLSSQQQSPMSIDDSENLVQTLCHLSQLINHINQTGMCEQTPHLDRNQFNRKKMKTFITPYLNNYDENIYKDSVSIVPPHFQQSYDGCVLYHPIRIIASDKPIVLYENDFASRSRSRGSRLSRQSRRSSRGRTSQSHDRSLRSSRRSSRSSRREHQRAHSRERSRSRSRRGSSHTESALHLLEELYKAIDLSSQQQSPMSIDDSENLVQTLCQLSQLINHINQTGMCEQTPHLDRNQFNRKKMKTFITPHLNNYDENIYKDSVSIVPPHFQQSYDGCVLYHPIRIIASDRPIVLHENDFASRSRSRGSRLSRQSRRSSRGRTSQSHDRSLRSSRRSSRSSRREHQRAHSRGRSRSRSRRGSSHKRRSTDRQYLSKRRGFQRYIVGQLKECSTRFFKEDIFVRIQDDISSNEYTHIVFRVDFNNFMARSMERRLMQGPKLPDVTSTTFFKVFPFGILLDPQMRICHLGHSIKNVFPSDTLLIGRHLEDVFRLIRPDILLEWNRVLSYGRHIVFVIESRIPLRPSQSKNIKKSGSSNPQIRLKGQMKLIQAWNMIVFLCHPVLTTTEEMLSVGLFLHDLNFYDGSSEILIAGMQHARSLQAAIDKQHAWITKLQSSKLELQEWRSKGRRLLYSIMPRHIAQMLQEGVLANSICESHKLLTVLFAYSIDFKDVIQKLDPQQIVESINATVNAFDQCSEHFDVFKVETKADSSYMAVAGIQDRSIQPHRRESTTSQSTTYSLSIADDLVNEMKNPLGLNHAEIVAGLALELVKSSKRVINPVTKQPFRVKFGFHSGPAVGGIVGAKNYQYCLFGDTINTASRITTTGDPGRVHISDTSYALLKDSQYFETQHRGKTELKGKGTSETYWLIGPTPAYASLIDQDQYDMDDEEPSELSYQQATKAENNAPRSFANTSPNGHLAPVPRTPVKSNINKRPSLSGSQCPFSGHKIGIEPFGM</sequence>
<reference evidence="10" key="1">
    <citation type="submission" date="2021-02" db="EMBL/GenBank/DDBJ databases">
        <authorList>
            <person name="Nowell W R."/>
        </authorList>
    </citation>
    <scope>NUCLEOTIDE SEQUENCE</scope>
</reference>
<dbReference type="Gene3D" id="3.30.450.260">
    <property type="entry name" value="Haem NO binding associated domain"/>
    <property type="match status" value="1"/>
</dbReference>
<evidence type="ECO:0000256" key="6">
    <source>
        <dbReference type="ARBA" id="ARBA00023239"/>
    </source>
</evidence>
<feature type="compositionally biased region" description="Polar residues" evidence="8">
    <location>
        <begin position="918"/>
        <end position="934"/>
    </location>
</feature>